<dbReference type="EMBL" id="JAAKYA010000042">
    <property type="protein sequence ID" value="NGO39010.1"/>
    <property type="molecule type" value="Genomic_DNA"/>
</dbReference>
<dbReference type="InterPro" id="IPR011050">
    <property type="entry name" value="Pectin_lyase_fold/virulence"/>
</dbReference>
<keyword evidence="2" id="KW-1185">Reference proteome</keyword>
<name>A0A6M1S0V6_9BACT</name>
<dbReference type="InterPro" id="IPR012334">
    <property type="entry name" value="Pectin_lyas_fold"/>
</dbReference>
<organism evidence="1 2">
    <name type="scientific">Limisphaera ngatamarikiensis</name>
    <dbReference type="NCBI Taxonomy" id="1324935"/>
    <lineage>
        <taxon>Bacteria</taxon>
        <taxon>Pseudomonadati</taxon>
        <taxon>Verrucomicrobiota</taxon>
        <taxon>Verrucomicrobiia</taxon>
        <taxon>Limisphaerales</taxon>
        <taxon>Limisphaeraceae</taxon>
        <taxon>Limisphaera</taxon>
    </lineage>
</organism>
<reference evidence="1 2" key="1">
    <citation type="submission" date="2020-02" db="EMBL/GenBank/DDBJ databases">
        <title>Draft genome sequence of Limisphaera ngatamarikiensis NGM72.4T, a thermophilic Verrucomicrobia grouped in subdivision 3.</title>
        <authorList>
            <person name="Carere C.R."/>
            <person name="Steen J."/>
            <person name="Hugenholtz P."/>
            <person name="Stott M.B."/>
        </authorList>
    </citation>
    <scope>NUCLEOTIDE SEQUENCE [LARGE SCALE GENOMIC DNA]</scope>
    <source>
        <strain evidence="1 2">NGM72.4</strain>
    </source>
</reference>
<accession>A0A6M1S0V6</accession>
<sequence length="432" mass="45024">MPWLLVCVPAGLSGAELHVGPGFAWDDPAAAVAAARPGDVVVVHPRPGNAPYRGVALRVRQPGLVLRGVAGPGLHIPLSGADARLSGEGPHPRAVVQFDPGADGALLEGFCLQDARNSDGNAAGVRVTGAREVVIRDCVIRDNDMGIMSDGGGVSDGARGLRIERCVITGNGSERNAGYSHNLYLGGEEAVVIGCRISHARTGHNLKSRAHRTLVLGCGLFEAAERELDLVDAAGWTTREGSDAWIAGCVIVKARNTAGNRGVIHFGRDGGHDRTGQLRLVYCTIVTPYAAPVVLLSSPGASAWLEGNVFGDAGAFVGARRLGMAQGGALEGALRGRNNWVAADYAALLPPGLSGTCTGGPGQTHAWRDPDRWDYRPARPVPGITDSGDECAGALAVVDGLHLVEFVPPVGWRLRPCDGRLDLGAFEMSIEP</sequence>
<gene>
    <name evidence="1" type="ORF">G4L39_06315</name>
</gene>
<proteinExistence type="predicted"/>
<dbReference type="Gene3D" id="2.160.20.10">
    <property type="entry name" value="Single-stranded right-handed beta-helix, Pectin lyase-like"/>
    <property type="match status" value="1"/>
</dbReference>
<dbReference type="SUPFAM" id="SSF51126">
    <property type="entry name" value="Pectin lyase-like"/>
    <property type="match status" value="1"/>
</dbReference>
<evidence type="ECO:0000313" key="2">
    <source>
        <dbReference type="Proteomes" id="UP000477311"/>
    </source>
</evidence>
<protein>
    <submittedName>
        <fullName evidence="1">Uncharacterized protein</fullName>
    </submittedName>
</protein>
<dbReference type="RefSeq" id="WP_165106778.1">
    <property type="nucleotide sequence ID" value="NZ_JAAKYA010000042.1"/>
</dbReference>
<dbReference type="AlphaFoldDB" id="A0A6M1S0V6"/>
<evidence type="ECO:0000313" key="1">
    <source>
        <dbReference type="EMBL" id="NGO39010.1"/>
    </source>
</evidence>
<comment type="caution">
    <text evidence="1">The sequence shown here is derived from an EMBL/GenBank/DDBJ whole genome shotgun (WGS) entry which is preliminary data.</text>
</comment>
<dbReference type="Proteomes" id="UP000477311">
    <property type="component" value="Unassembled WGS sequence"/>
</dbReference>